<dbReference type="InterPro" id="IPR029058">
    <property type="entry name" value="AB_hydrolase_fold"/>
</dbReference>
<organism evidence="2 3">
    <name type="scientific">Ostreococcus lucimarinus (strain CCE9901)</name>
    <dbReference type="NCBI Taxonomy" id="436017"/>
    <lineage>
        <taxon>Eukaryota</taxon>
        <taxon>Viridiplantae</taxon>
        <taxon>Chlorophyta</taxon>
        <taxon>Mamiellophyceae</taxon>
        <taxon>Mamiellales</taxon>
        <taxon>Bathycoccaceae</taxon>
        <taxon>Ostreococcus</taxon>
    </lineage>
</organism>
<dbReference type="EMBL" id="CP000592">
    <property type="protein sequence ID" value="ABO98983.1"/>
    <property type="molecule type" value="Genomic_DNA"/>
</dbReference>
<feature type="region of interest" description="Disordered" evidence="1">
    <location>
        <begin position="1"/>
        <end position="64"/>
    </location>
</feature>
<dbReference type="PANTHER" id="PTHR34127">
    <property type="entry name" value="OS04G0405600 PROTEIN"/>
    <property type="match status" value="1"/>
</dbReference>
<evidence type="ECO:0000313" key="2">
    <source>
        <dbReference type="EMBL" id="ABO98983.1"/>
    </source>
</evidence>
<dbReference type="KEGG" id="olu:OSTLU_26924"/>
<dbReference type="STRING" id="436017.A4S5Y6"/>
<proteinExistence type="predicted"/>
<dbReference type="OrthoDB" id="4892at2759"/>
<feature type="compositionally biased region" description="Basic and acidic residues" evidence="1">
    <location>
        <begin position="51"/>
        <end position="64"/>
    </location>
</feature>
<dbReference type="eggNOG" id="ENOG502QSXN">
    <property type="taxonomic scope" value="Eukaryota"/>
</dbReference>
<dbReference type="Proteomes" id="UP000001568">
    <property type="component" value="Chromosome 12"/>
</dbReference>
<name>A4S5Y6_OSTLU</name>
<dbReference type="ESTHER" id="ostlu-a4s5y6">
    <property type="family name" value="Duf_1350"/>
</dbReference>
<dbReference type="OMA" id="DTICESE"/>
<evidence type="ECO:0000313" key="3">
    <source>
        <dbReference type="Proteomes" id="UP000001568"/>
    </source>
</evidence>
<dbReference type="SUPFAM" id="SSF53474">
    <property type="entry name" value="alpha/beta-Hydrolases"/>
    <property type="match status" value="1"/>
</dbReference>
<protein>
    <submittedName>
        <fullName evidence="2">Uncharacterized protein</fullName>
    </submittedName>
</protein>
<dbReference type="Pfam" id="PF07082">
    <property type="entry name" value="DUF1350"/>
    <property type="match status" value="1"/>
</dbReference>
<dbReference type="InterPro" id="IPR010765">
    <property type="entry name" value="DUF1350"/>
</dbReference>
<dbReference type="HOGENOM" id="CLU_047079_1_1_1"/>
<gene>
    <name evidence="2" type="ORF">OSTLU_26924</name>
</gene>
<accession>A4S5Y6</accession>
<dbReference type="GeneID" id="5004893"/>
<evidence type="ECO:0000256" key="1">
    <source>
        <dbReference type="SAM" id="MobiDB-lite"/>
    </source>
</evidence>
<dbReference type="AlphaFoldDB" id="A4S5Y6"/>
<dbReference type="Gramene" id="ABO98983">
    <property type="protein sequence ID" value="ABO98983"/>
    <property type="gene ID" value="OSTLU_26924"/>
</dbReference>
<sequence length="437" mass="47293">MATTARAATTRAATTRATTKTTTRATTTTRRARATNEGETRAATGDDEDDARARERESARRRDDAFSSFERALADAASFGSSSSSGRGWTRVDDAWALAPRAGVEAKAVVHFCGGAFVGASPQVTYGEFCERLVERGEVVVIATPVQLGLDHLRVADEAWQKYERASRALRKTMDGFDDLPVYGVGHSLGALVTVLIGSRYETKRRGNVLMSFNNKPATDAIPLFAELFAPGLQGLSPILDAAQKSPLRALQRNADAQLRELAPPLVKELLPILDTLEPVILEVADGRAEFTPTPEESAKLVRKYYAVRKNLLIKFTDDTIDETSALAATLAGAVAAEDIDLTVRTRKGDHVFPLWRDTGIDVPDEVYEAAEQGGEILAAFGDAFGIKADSSPLGVLREGFDRARTQAKEARSAPGVDENRILMNALVDDVVNWMAI</sequence>
<dbReference type="PANTHER" id="PTHR34127:SF1">
    <property type="entry name" value="OS04G0405600 PROTEIN"/>
    <property type="match status" value="1"/>
</dbReference>
<keyword evidence="3" id="KW-1185">Reference proteome</keyword>
<dbReference type="RefSeq" id="XP_001420690.1">
    <property type="nucleotide sequence ID" value="XM_001420653.1"/>
</dbReference>
<dbReference type="Gene3D" id="3.40.50.1820">
    <property type="entry name" value="alpha/beta hydrolase"/>
    <property type="match status" value="1"/>
</dbReference>
<feature type="compositionally biased region" description="Low complexity" evidence="1">
    <location>
        <begin position="1"/>
        <end position="33"/>
    </location>
</feature>
<reference evidence="2 3" key="1">
    <citation type="journal article" date="2007" name="Proc. Natl. Acad. Sci. U.S.A.">
        <title>The tiny eukaryote Ostreococcus provides genomic insights into the paradox of plankton speciation.</title>
        <authorList>
            <person name="Palenik B."/>
            <person name="Grimwood J."/>
            <person name="Aerts A."/>
            <person name="Rouze P."/>
            <person name="Salamov A."/>
            <person name="Putnam N."/>
            <person name="Dupont C."/>
            <person name="Jorgensen R."/>
            <person name="Derelle E."/>
            <person name="Rombauts S."/>
            <person name="Zhou K."/>
            <person name="Otillar R."/>
            <person name="Merchant S.S."/>
            <person name="Podell S."/>
            <person name="Gaasterland T."/>
            <person name="Napoli C."/>
            <person name="Gendler K."/>
            <person name="Manuell A."/>
            <person name="Tai V."/>
            <person name="Vallon O."/>
            <person name="Piganeau G."/>
            <person name="Jancek S."/>
            <person name="Heijde M."/>
            <person name="Jabbari K."/>
            <person name="Bowler C."/>
            <person name="Lohr M."/>
            <person name="Robbens S."/>
            <person name="Werner G."/>
            <person name="Dubchak I."/>
            <person name="Pazour G.J."/>
            <person name="Ren Q."/>
            <person name="Paulsen I."/>
            <person name="Delwiche C."/>
            <person name="Schmutz J."/>
            <person name="Rokhsar D."/>
            <person name="Van de Peer Y."/>
            <person name="Moreau H."/>
            <person name="Grigoriev I.V."/>
        </authorList>
    </citation>
    <scope>NUCLEOTIDE SEQUENCE [LARGE SCALE GENOMIC DNA]</scope>
    <source>
        <strain evidence="2 3">CCE9901</strain>
    </source>
</reference>